<evidence type="ECO:0000256" key="5">
    <source>
        <dbReference type="ARBA" id="ARBA00022989"/>
    </source>
</evidence>
<dbReference type="OrthoDB" id="9771544at2"/>
<comment type="caution">
    <text evidence="9">The sequence shown here is derived from an EMBL/GenBank/DDBJ whole genome shotgun (WGS) entry which is preliminary data.</text>
</comment>
<sequence length="279" mass="31468">MILAGRRFIYHAFVIAFGLVMIYPILWTLASSFKPESEIFAHSGSLIPSSLEWKNYVNGWAGFGGTTFGTFFSNSLIITVVVLLGTIVSSSVVAYGFARLRFWLRSFLFACLMITLMLPSQVTMIPQYILFHDLGWVNTFLPLTIPHFIGGSPFFIFLLVQFFRGIPRELDEAAVIDGCNSYSIFYRVVLPLTKPALVTVAIFSFMWTWDDFLGPLIYLNNPKLYTVSLGLRMFSDPSSLSHWGYMFAMSVLSLLPQFIVFLFFQKNIVEGIATTGLKG</sequence>
<evidence type="ECO:0000256" key="7">
    <source>
        <dbReference type="RuleBase" id="RU363032"/>
    </source>
</evidence>
<dbReference type="InterPro" id="IPR000515">
    <property type="entry name" value="MetI-like"/>
</dbReference>
<dbReference type="GO" id="GO:0005886">
    <property type="term" value="C:plasma membrane"/>
    <property type="evidence" value="ECO:0007669"/>
    <property type="project" value="UniProtKB-SubCell"/>
</dbReference>
<feature type="transmembrane region" description="Helical" evidence="7">
    <location>
        <begin position="184"/>
        <end position="209"/>
    </location>
</feature>
<reference evidence="9 10" key="1">
    <citation type="submission" date="2019-07" db="EMBL/GenBank/DDBJ databases">
        <authorList>
            <person name="Kim J."/>
        </authorList>
    </citation>
    <scope>NUCLEOTIDE SEQUENCE [LARGE SCALE GENOMIC DNA]</scope>
    <source>
        <strain evidence="9 10">JC52</strain>
    </source>
</reference>
<comment type="similarity">
    <text evidence="7">Belongs to the binding-protein-dependent transport system permease family.</text>
</comment>
<accession>A0A559KE06</accession>
<keyword evidence="5 7" id="KW-1133">Transmembrane helix</keyword>
<dbReference type="GO" id="GO:0055085">
    <property type="term" value="P:transmembrane transport"/>
    <property type="evidence" value="ECO:0007669"/>
    <property type="project" value="InterPro"/>
</dbReference>
<evidence type="ECO:0000256" key="3">
    <source>
        <dbReference type="ARBA" id="ARBA00022475"/>
    </source>
</evidence>
<organism evidence="9 10">
    <name type="scientific">Paenibacillus cremeus</name>
    <dbReference type="NCBI Taxonomy" id="2163881"/>
    <lineage>
        <taxon>Bacteria</taxon>
        <taxon>Bacillati</taxon>
        <taxon>Bacillota</taxon>
        <taxon>Bacilli</taxon>
        <taxon>Bacillales</taxon>
        <taxon>Paenibacillaceae</taxon>
        <taxon>Paenibacillus</taxon>
    </lineage>
</organism>
<gene>
    <name evidence="9" type="ORF">FPZ49_08060</name>
</gene>
<evidence type="ECO:0000313" key="10">
    <source>
        <dbReference type="Proteomes" id="UP000317036"/>
    </source>
</evidence>
<dbReference type="EMBL" id="VNJI01000008">
    <property type="protein sequence ID" value="TVY10348.1"/>
    <property type="molecule type" value="Genomic_DNA"/>
</dbReference>
<evidence type="ECO:0000256" key="4">
    <source>
        <dbReference type="ARBA" id="ARBA00022692"/>
    </source>
</evidence>
<protein>
    <submittedName>
        <fullName evidence="9">Carbohydrate ABC transporter permease</fullName>
    </submittedName>
</protein>
<dbReference type="Gene3D" id="1.10.3720.10">
    <property type="entry name" value="MetI-like"/>
    <property type="match status" value="1"/>
</dbReference>
<evidence type="ECO:0000256" key="6">
    <source>
        <dbReference type="ARBA" id="ARBA00023136"/>
    </source>
</evidence>
<dbReference type="PANTHER" id="PTHR43744:SF6">
    <property type="entry name" value="ABC TRANSPORTER PERMEASE PROTEIN YESQ-RELATED"/>
    <property type="match status" value="1"/>
</dbReference>
<dbReference type="Proteomes" id="UP000317036">
    <property type="component" value="Unassembled WGS sequence"/>
</dbReference>
<keyword evidence="3" id="KW-1003">Cell membrane</keyword>
<feature type="transmembrane region" description="Helical" evidence="7">
    <location>
        <begin position="12"/>
        <end position="30"/>
    </location>
</feature>
<evidence type="ECO:0000256" key="1">
    <source>
        <dbReference type="ARBA" id="ARBA00004651"/>
    </source>
</evidence>
<dbReference type="CDD" id="cd06261">
    <property type="entry name" value="TM_PBP2"/>
    <property type="match status" value="1"/>
</dbReference>
<name>A0A559KE06_9BACL</name>
<feature type="transmembrane region" description="Helical" evidence="7">
    <location>
        <begin position="107"/>
        <end position="131"/>
    </location>
</feature>
<feature type="transmembrane region" description="Helical" evidence="7">
    <location>
        <begin position="243"/>
        <end position="264"/>
    </location>
</feature>
<dbReference type="Pfam" id="PF00528">
    <property type="entry name" value="BPD_transp_1"/>
    <property type="match status" value="1"/>
</dbReference>
<dbReference type="AlphaFoldDB" id="A0A559KE06"/>
<evidence type="ECO:0000256" key="2">
    <source>
        <dbReference type="ARBA" id="ARBA00022448"/>
    </source>
</evidence>
<dbReference type="SUPFAM" id="SSF161098">
    <property type="entry name" value="MetI-like"/>
    <property type="match status" value="1"/>
</dbReference>
<evidence type="ECO:0000259" key="8">
    <source>
        <dbReference type="PROSITE" id="PS50928"/>
    </source>
</evidence>
<keyword evidence="6 7" id="KW-0472">Membrane</keyword>
<feature type="domain" description="ABC transmembrane type-1" evidence="8">
    <location>
        <begin position="72"/>
        <end position="264"/>
    </location>
</feature>
<keyword evidence="10" id="KW-1185">Reference proteome</keyword>
<proteinExistence type="inferred from homology"/>
<keyword evidence="4 7" id="KW-0812">Transmembrane</keyword>
<keyword evidence="2 7" id="KW-0813">Transport</keyword>
<feature type="transmembrane region" description="Helical" evidence="7">
    <location>
        <begin position="76"/>
        <end position="95"/>
    </location>
</feature>
<comment type="subcellular location">
    <subcellularLocation>
        <location evidence="1 7">Cell membrane</location>
        <topology evidence="1 7">Multi-pass membrane protein</topology>
    </subcellularLocation>
</comment>
<dbReference type="RefSeq" id="WP_144845350.1">
    <property type="nucleotide sequence ID" value="NZ_VNJI01000008.1"/>
</dbReference>
<evidence type="ECO:0000313" key="9">
    <source>
        <dbReference type="EMBL" id="TVY10348.1"/>
    </source>
</evidence>
<dbReference type="PROSITE" id="PS50928">
    <property type="entry name" value="ABC_TM1"/>
    <property type="match status" value="1"/>
</dbReference>
<dbReference type="PANTHER" id="PTHR43744">
    <property type="entry name" value="ABC TRANSPORTER PERMEASE PROTEIN MG189-RELATED-RELATED"/>
    <property type="match status" value="1"/>
</dbReference>
<feature type="transmembrane region" description="Helical" evidence="7">
    <location>
        <begin position="143"/>
        <end position="163"/>
    </location>
</feature>
<dbReference type="InterPro" id="IPR035906">
    <property type="entry name" value="MetI-like_sf"/>
</dbReference>